<dbReference type="OrthoDB" id="2454247at2"/>
<dbReference type="AlphaFoldDB" id="A0A2S7N105"/>
<keyword evidence="2" id="KW-1185">Reference proteome</keyword>
<reference evidence="1 2" key="1">
    <citation type="submission" date="2017-12" db="EMBL/GenBank/DDBJ databases">
        <title>Taxonomic description and draft genome of Pradoshia cofamensis Gen. nov., sp. nov., a thermotolerant bacillale isolated from anterior gut of earthworm Eisenia fetida.</title>
        <authorList>
            <person name="Saha T."/>
            <person name="Chakraborty R."/>
        </authorList>
    </citation>
    <scope>NUCLEOTIDE SEQUENCE [LARGE SCALE GENOMIC DNA]</scope>
    <source>
        <strain evidence="1 2">EAG3</strain>
    </source>
</reference>
<dbReference type="Pfam" id="PF11148">
    <property type="entry name" value="DUF2922"/>
    <property type="match status" value="1"/>
</dbReference>
<dbReference type="EMBL" id="PKOZ01000003">
    <property type="protein sequence ID" value="PQD95699.1"/>
    <property type="molecule type" value="Genomic_DNA"/>
</dbReference>
<organism evidence="1 2">
    <name type="scientific">Pradoshia eiseniae</name>
    <dbReference type="NCBI Taxonomy" id="2064768"/>
    <lineage>
        <taxon>Bacteria</taxon>
        <taxon>Bacillati</taxon>
        <taxon>Bacillota</taxon>
        <taxon>Bacilli</taxon>
        <taxon>Bacillales</taxon>
        <taxon>Bacillaceae</taxon>
        <taxon>Pradoshia</taxon>
    </lineage>
</organism>
<gene>
    <name evidence="1" type="ORF">CYL18_07345</name>
</gene>
<proteinExistence type="predicted"/>
<accession>A0A2S7N105</accession>
<dbReference type="Proteomes" id="UP000239663">
    <property type="component" value="Unassembled WGS sequence"/>
</dbReference>
<evidence type="ECO:0000313" key="2">
    <source>
        <dbReference type="Proteomes" id="UP000239663"/>
    </source>
</evidence>
<dbReference type="RefSeq" id="WP_104848846.1">
    <property type="nucleotide sequence ID" value="NZ_PKOZ01000003.1"/>
</dbReference>
<protein>
    <submittedName>
        <fullName evidence="1">DUF2922 domain-containing protein</fullName>
    </submittedName>
</protein>
<name>A0A2S7N105_9BACI</name>
<sequence length="72" mass="7965">MDKVLELYFVTADEKTAKIQIEDPIEPVNEAAVRAAMNEIIASQAFKNNAGPYVAAKEARLVETTKTSYLFS</sequence>
<comment type="caution">
    <text evidence="1">The sequence shown here is derived from an EMBL/GenBank/DDBJ whole genome shotgun (WGS) entry which is preliminary data.</text>
</comment>
<dbReference type="InterPro" id="IPR021321">
    <property type="entry name" value="DUF2922"/>
</dbReference>
<evidence type="ECO:0000313" key="1">
    <source>
        <dbReference type="EMBL" id="PQD95699.1"/>
    </source>
</evidence>